<evidence type="ECO:0000313" key="2">
    <source>
        <dbReference type="Proteomes" id="UP001162992"/>
    </source>
</evidence>
<evidence type="ECO:0000313" key="1">
    <source>
        <dbReference type="EMBL" id="KAJ7529535.1"/>
    </source>
</evidence>
<accession>A0ACC2BIK6</accession>
<organism evidence="1 2">
    <name type="scientific">Diphasiastrum complanatum</name>
    <name type="common">Issler's clubmoss</name>
    <name type="synonym">Lycopodium complanatum</name>
    <dbReference type="NCBI Taxonomy" id="34168"/>
    <lineage>
        <taxon>Eukaryota</taxon>
        <taxon>Viridiplantae</taxon>
        <taxon>Streptophyta</taxon>
        <taxon>Embryophyta</taxon>
        <taxon>Tracheophyta</taxon>
        <taxon>Lycopodiopsida</taxon>
        <taxon>Lycopodiales</taxon>
        <taxon>Lycopodiaceae</taxon>
        <taxon>Lycopodioideae</taxon>
        <taxon>Diphasiastrum</taxon>
    </lineage>
</organism>
<keyword evidence="2" id="KW-1185">Reference proteome</keyword>
<protein>
    <submittedName>
        <fullName evidence="1">Uncharacterized protein</fullName>
    </submittedName>
</protein>
<dbReference type="EMBL" id="CM055106">
    <property type="protein sequence ID" value="KAJ7529535.1"/>
    <property type="molecule type" value="Genomic_DNA"/>
</dbReference>
<sequence length="302" mass="33882">MGSLGNDGSLTPTKRKFCERCWKAASVCICKLVKRVVDNAIGVTILQHPAEKDHPLGSARIAMLGLKNVKIVPVTEVQLQDSCRLRAKVPGSKRCIAGRGGKNVQHFQQKDGSSDADAKILESETVCKFGSDQQLVESWEAHDDVFKEDRGHKLLEDKQNADKFKIPSWIKLPHGACLLYPSEKAMDLMLIAPNANANSDLETKHPRHLIVLDGTWSKAKRLYYDNPWLHQLPHYQLPLQVPSLYAGVRREPKPGCLSTIESIVYALRLLEPQTQGLELLLEVFDSMISIQRRYADEKAKQV</sequence>
<gene>
    <name evidence="1" type="ORF">O6H91_15G055600</name>
</gene>
<comment type="caution">
    <text evidence="1">The sequence shown here is derived from an EMBL/GenBank/DDBJ whole genome shotgun (WGS) entry which is preliminary data.</text>
</comment>
<name>A0ACC2BIK6_DIPCM</name>
<reference evidence="2" key="1">
    <citation type="journal article" date="2024" name="Proc. Natl. Acad. Sci. U.S.A.">
        <title>Extraordinary preservation of gene collinearity over three hundred million years revealed in homosporous lycophytes.</title>
        <authorList>
            <person name="Li C."/>
            <person name="Wickell D."/>
            <person name="Kuo L.Y."/>
            <person name="Chen X."/>
            <person name="Nie B."/>
            <person name="Liao X."/>
            <person name="Peng D."/>
            <person name="Ji J."/>
            <person name="Jenkins J."/>
            <person name="Williams M."/>
            <person name="Shu S."/>
            <person name="Plott C."/>
            <person name="Barry K."/>
            <person name="Rajasekar S."/>
            <person name="Grimwood J."/>
            <person name="Han X."/>
            <person name="Sun S."/>
            <person name="Hou Z."/>
            <person name="He W."/>
            <person name="Dai G."/>
            <person name="Sun C."/>
            <person name="Schmutz J."/>
            <person name="Leebens-Mack J.H."/>
            <person name="Li F.W."/>
            <person name="Wang L."/>
        </authorList>
    </citation>
    <scope>NUCLEOTIDE SEQUENCE [LARGE SCALE GENOMIC DNA]</scope>
    <source>
        <strain evidence="2">cv. PW_Plant_1</strain>
    </source>
</reference>
<dbReference type="Proteomes" id="UP001162992">
    <property type="component" value="Chromosome 15"/>
</dbReference>
<proteinExistence type="predicted"/>